<keyword evidence="9" id="KW-0906">Nuclear pore complex</keyword>
<dbReference type="FunFam" id="3.30.1610.10:FF:000003">
    <property type="entry name" value="Nucleoporin SONB, putative"/>
    <property type="match status" value="1"/>
</dbReference>
<gene>
    <name evidence="13" type="ORF">H4R34_000226</name>
</gene>
<dbReference type="GO" id="GO:0051028">
    <property type="term" value="P:mRNA transport"/>
    <property type="evidence" value="ECO:0007669"/>
    <property type="project" value="UniProtKB-KW"/>
</dbReference>
<feature type="compositionally biased region" description="Polar residues" evidence="11">
    <location>
        <begin position="24"/>
        <end position="34"/>
    </location>
</feature>
<evidence type="ECO:0000256" key="4">
    <source>
        <dbReference type="ARBA" id="ARBA00022737"/>
    </source>
</evidence>
<feature type="region of interest" description="Disordered" evidence="11">
    <location>
        <begin position="261"/>
        <end position="280"/>
    </location>
</feature>
<dbReference type="Pfam" id="PF12110">
    <property type="entry name" value="Nup96"/>
    <property type="match status" value="1"/>
</dbReference>
<dbReference type="Proteomes" id="UP001151582">
    <property type="component" value="Unassembled WGS sequence"/>
</dbReference>
<feature type="compositionally biased region" description="Polar residues" evidence="11">
    <location>
        <begin position="389"/>
        <end position="401"/>
    </location>
</feature>
<dbReference type="InterPro" id="IPR037665">
    <property type="entry name" value="Nucleoporin_S59-like"/>
</dbReference>
<evidence type="ECO:0000256" key="7">
    <source>
        <dbReference type="ARBA" id="ARBA00022927"/>
    </source>
</evidence>
<feature type="region of interest" description="Disordered" evidence="11">
    <location>
        <begin position="1233"/>
        <end position="1262"/>
    </location>
</feature>
<dbReference type="GO" id="GO:0034398">
    <property type="term" value="P:telomere tethering at nuclear periphery"/>
    <property type="evidence" value="ECO:0007669"/>
    <property type="project" value="TreeGrafter"/>
</dbReference>
<keyword evidence="6" id="KW-0509">mRNA transport</keyword>
<proteinExistence type="inferred from homology"/>
<dbReference type="GO" id="GO:0000973">
    <property type="term" value="P:post-transcriptional tethering of RNA polymerase II gene DNA at nuclear periphery"/>
    <property type="evidence" value="ECO:0007669"/>
    <property type="project" value="TreeGrafter"/>
</dbReference>
<evidence type="ECO:0000256" key="5">
    <source>
        <dbReference type="ARBA" id="ARBA00022813"/>
    </source>
</evidence>
<dbReference type="PROSITE" id="PS51434">
    <property type="entry name" value="NUP_C"/>
    <property type="match status" value="1"/>
</dbReference>
<dbReference type="OrthoDB" id="3797628at2759"/>
<dbReference type="GO" id="GO:0003723">
    <property type="term" value="F:RNA binding"/>
    <property type="evidence" value="ECO:0007669"/>
    <property type="project" value="TreeGrafter"/>
</dbReference>
<feature type="compositionally biased region" description="Low complexity" evidence="11">
    <location>
        <begin position="261"/>
        <end position="271"/>
    </location>
</feature>
<name>A0A9W8B5R7_9FUNG</name>
<feature type="region of interest" description="Disordered" evidence="11">
    <location>
        <begin position="1059"/>
        <end position="1119"/>
    </location>
</feature>
<feature type="compositionally biased region" description="Polar residues" evidence="11">
    <location>
        <begin position="768"/>
        <end position="782"/>
    </location>
</feature>
<keyword evidence="4" id="KW-0677">Repeat</keyword>
<evidence type="ECO:0000256" key="2">
    <source>
        <dbReference type="ARBA" id="ARBA00008926"/>
    </source>
</evidence>
<dbReference type="GO" id="GO:0044614">
    <property type="term" value="C:nuclear pore cytoplasmic filaments"/>
    <property type="evidence" value="ECO:0007669"/>
    <property type="project" value="TreeGrafter"/>
</dbReference>
<feature type="domain" description="Peptidase S59" evidence="12">
    <location>
        <begin position="910"/>
        <end position="1053"/>
    </location>
</feature>
<evidence type="ECO:0000256" key="6">
    <source>
        <dbReference type="ARBA" id="ARBA00022816"/>
    </source>
</evidence>
<dbReference type="InterPro" id="IPR021967">
    <property type="entry name" value="Nup98_C"/>
</dbReference>
<keyword evidence="8" id="KW-0811">Translocation</keyword>
<feature type="compositionally biased region" description="Acidic residues" evidence="11">
    <location>
        <begin position="1059"/>
        <end position="1068"/>
    </location>
</feature>
<evidence type="ECO:0000259" key="12">
    <source>
        <dbReference type="PROSITE" id="PS51434"/>
    </source>
</evidence>
<feature type="region of interest" description="Disordered" evidence="11">
    <location>
        <begin position="709"/>
        <end position="736"/>
    </location>
</feature>
<dbReference type="Pfam" id="PF04096">
    <property type="entry name" value="Nucleoporin2"/>
    <property type="match status" value="1"/>
</dbReference>
<feature type="region of interest" description="Disordered" evidence="11">
    <location>
        <begin position="365"/>
        <end position="384"/>
    </location>
</feature>
<reference evidence="13" key="1">
    <citation type="submission" date="2022-07" db="EMBL/GenBank/DDBJ databases">
        <title>Phylogenomic reconstructions and comparative analyses of Kickxellomycotina fungi.</title>
        <authorList>
            <person name="Reynolds N.K."/>
            <person name="Stajich J.E."/>
            <person name="Barry K."/>
            <person name="Grigoriev I.V."/>
            <person name="Crous P."/>
            <person name="Smith M.E."/>
        </authorList>
    </citation>
    <scope>NUCLEOTIDE SEQUENCE</scope>
    <source>
        <strain evidence="13">RSA 567</strain>
    </source>
</reference>
<feature type="region of interest" description="Disordered" evidence="11">
    <location>
        <begin position="16"/>
        <end position="39"/>
    </location>
</feature>
<evidence type="ECO:0000256" key="9">
    <source>
        <dbReference type="ARBA" id="ARBA00023132"/>
    </source>
</evidence>
<dbReference type="PANTHER" id="PTHR23198">
    <property type="entry name" value="NUCLEOPORIN"/>
    <property type="match status" value="1"/>
</dbReference>
<dbReference type="InterPro" id="IPR007230">
    <property type="entry name" value="Nup98_auto-Pept-S59_dom"/>
</dbReference>
<keyword evidence="3" id="KW-0813">Transport</keyword>
<evidence type="ECO:0000256" key="8">
    <source>
        <dbReference type="ARBA" id="ARBA00023010"/>
    </source>
</evidence>
<evidence type="ECO:0000256" key="11">
    <source>
        <dbReference type="SAM" id="MobiDB-lite"/>
    </source>
</evidence>
<evidence type="ECO:0000313" key="13">
    <source>
        <dbReference type="EMBL" id="KAJ1985149.1"/>
    </source>
</evidence>
<evidence type="ECO:0000256" key="1">
    <source>
        <dbReference type="ARBA" id="ARBA00004567"/>
    </source>
</evidence>
<organism evidence="13 14">
    <name type="scientific">Dimargaris verticillata</name>
    <dbReference type="NCBI Taxonomy" id="2761393"/>
    <lineage>
        <taxon>Eukaryota</taxon>
        <taxon>Fungi</taxon>
        <taxon>Fungi incertae sedis</taxon>
        <taxon>Zoopagomycota</taxon>
        <taxon>Kickxellomycotina</taxon>
        <taxon>Dimargaritomycetes</taxon>
        <taxon>Dimargaritales</taxon>
        <taxon>Dimargaritaceae</taxon>
        <taxon>Dimargaris</taxon>
    </lineage>
</organism>
<dbReference type="Gene3D" id="1.25.40.690">
    <property type="match status" value="1"/>
</dbReference>
<feature type="compositionally biased region" description="Polar residues" evidence="11">
    <location>
        <begin position="795"/>
        <end position="809"/>
    </location>
</feature>
<comment type="subcellular location">
    <subcellularLocation>
        <location evidence="1">Nucleus</location>
        <location evidence="1">Nuclear pore complex</location>
    </subcellularLocation>
</comment>
<keyword evidence="14" id="KW-1185">Reference proteome</keyword>
<dbReference type="GO" id="GO:0006405">
    <property type="term" value="P:RNA export from nucleus"/>
    <property type="evidence" value="ECO:0007669"/>
    <property type="project" value="TreeGrafter"/>
</dbReference>
<feature type="region of interest" description="Disordered" evidence="11">
    <location>
        <begin position="532"/>
        <end position="557"/>
    </location>
</feature>
<protein>
    <recommendedName>
        <fullName evidence="12">Peptidase S59 domain-containing protein</fullName>
    </recommendedName>
</protein>
<dbReference type="Gene3D" id="1.10.10.2360">
    <property type="match status" value="1"/>
</dbReference>
<dbReference type="GO" id="GO:0017056">
    <property type="term" value="F:structural constituent of nuclear pore"/>
    <property type="evidence" value="ECO:0007669"/>
    <property type="project" value="InterPro"/>
</dbReference>
<dbReference type="Gene3D" id="3.30.1610.10">
    <property type="entry name" value="Peptidase S59, nucleoporin"/>
    <property type="match status" value="1"/>
</dbReference>
<dbReference type="SUPFAM" id="SSF82215">
    <property type="entry name" value="C-terminal autoproteolytic domain of nucleoporin nup98"/>
    <property type="match status" value="1"/>
</dbReference>
<feature type="region of interest" description="Disordered" evidence="11">
    <location>
        <begin position="763"/>
        <end position="841"/>
    </location>
</feature>
<keyword evidence="5" id="KW-0068">Autocatalytic cleavage</keyword>
<dbReference type="GO" id="GO:0008139">
    <property type="term" value="F:nuclear localization sequence binding"/>
    <property type="evidence" value="ECO:0007669"/>
    <property type="project" value="TreeGrafter"/>
</dbReference>
<evidence type="ECO:0000256" key="3">
    <source>
        <dbReference type="ARBA" id="ARBA00022448"/>
    </source>
</evidence>
<keyword evidence="10" id="KW-0539">Nucleus</keyword>
<dbReference type="GO" id="GO:0006606">
    <property type="term" value="P:protein import into nucleus"/>
    <property type="evidence" value="ECO:0007669"/>
    <property type="project" value="TreeGrafter"/>
</dbReference>
<dbReference type="InterPro" id="IPR036903">
    <property type="entry name" value="Nup98_auto-Pept-S59_dom_sf"/>
</dbReference>
<dbReference type="EMBL" id="JANBQB010000004">
    <property type="protein sequence ID" value="KAJ1985149.1"/>
    <property type="molecule type" value="Genomic_DNA"/>
</dbReference>
<feature type="region of interest" description="Disordered" evidence="11">
    <location>
        <begin position="389"/>
        <end position="414"/>
    </location>
</feature>
<dbReference type="PANTHER" id="PTHR23198:SF6">
    <property type="entry name" value="NUCLEAR PORE COMPLEX PROTEIN NUP98-NUP96"/>
    <property type="match status" value="1"/>
</dbReference>
<feature type="region of interest" description="Disordered" evidence="11">
    <location>
        <begin position="76"/>
        <end position="102"/>
    </location>
</feature>
<comment type="caution">
    <text evidence="13">The sequence shown here is derived from an EMBL/GenBank/DDBJ whole genome shotgun (WGS) entry which is preliminary data.</text>
</comment>
<evidence type="ECO:0000256" key="10">
    <source>
        <dbReference type="ARBA" id="ARBA00023242"/>
    </source>
</evidence>
<sequence length="2172" mass="224302">MFGNTGSGSAFGSGSTFGSSSFGQQNPANTTTQPGAFGAGTAFGGNNAAGTSAFGAPAANTSTGVSWGAGNSAFGGNTQNTTGSSTWGGSNTGFGSTSTSGNWGNNTAGGSAFGAASKSTFGSGGSTFGATAAPSSGFGFGASNPSTTAATTSSTFGSATPGAGSSVFGQKPATSAFGAAPQQASPFGAATTATTAGGFGAAAQPGANSGTLTPAFSATADRSASTGTTEYLQNISAMTAYQAFSPEELRVQDYLAGRKPGAAPTTNTATTGGFGQPATSSAFGGGGSAFGNAASTPSGFGSTATNSAFGSAPGSTFGASSGSGFGTSGGGFGSTGGSGFGANTAGGFGATATSAAPTTGFGGSTFGASSTTQPSSGFGGFGAGNQNTLATSTFGAPNTANPTPGFGAGFGTSTSAAPATSGTSAFGGFGGTAQTSAAGTGFGFGSAANKPATSTGFGGFGGSSTGPGFGATTGTTSTGFGAGTTGGFGANTTSTGSTGLFGQPAATATSAAPAAGSLFGSGASTAPKPFGATSTGTFGGTGLTGAQPGAAATNTFGKPAAPSFGGTGSSFGFGGTSTSAAQPSTGLFGAATPAASTGMSFGAGSTLGASGLFATPQANAGGMGAPQGTGLKATIDQSPYGKNPLFTVASGAHLAATPLKPATARQIATPTSASKKLPMTPQLRMTPRTSSRLKLRGFAAPSPLSVASSPFQSSFASGSGSGFNSPAPAGRTGLDDLNGSFSPEAFVPRQSVKKLVVRRSLGPGTVPLTPSGQTTAVASGQVTPGPAGAAGRRTMPSNASPLASLATPSRTRHSLGSLATPVPSHRVATTPKTPRVSFDPNLETAAATPGGSFLSSLTGARSPAAGRHASLEAEGSYDLEDSSFLGHRSGHHSYYDGPEGSAAQDALLDEAEYWTKPSLDHLHQMDATALAKVENFKCGLAGVGQVNFIKPVDLTTVDSVDEIPGNIIIFDQMRCTVYPDESIKPPRGQGLNVPAIITLEGCWPIDKETREPIIDRDHPRVARHMRKLRKVPETSFIDFVPETGTWTFKVEHFSQYGLDADDDDEENENGPASGLDRTPDMGARRAHAKDSPLYYTPGEHLRQPRSLDSTPPIRSSARPHLKPAIALTPQPQGGARKQLNITRPVVGPAGAFKPPHYGPAMRSLHLSQGTPREPSRAHRPLAAQAPLSLPLHPPNSAFQPLPGSAVPHQSPTGLTPEAGVIAESLDSPSPIITRQGFSRPQPSLKRDRIDSPNTPMDSPGLAGQSADLLDSMLHVSSTPAPTMGTQDRAPGHRLPTPRTEWLGVKSQVPPALRDTQSLLSAMDRSLALDPTVRTDVEGHPLKLAPVPFKSSLLHGRTGLVADAGLMLGRSFRVGWGPHGILAVAGMNLSRSVDAGSPTGSYVSLQRPTIWSNQPAAMEPRALVAQCHTSLLQAQLEHTTIATDDQGVPYARLQPTLQFQHFARATRAIASSPLHPNEAQLWKLGSALWDPLESLGAHTESLESSALARVENLQCRSRFYRWLRESVAPQVRQHLQAALNDRRWADAIFHLLTGHQLTLASRLASQVRNHRLATLLAQVGDNPALQTDVQEQLVEWHKLGVTSFLTPAYRRVYEMLSGNVGVSSPDTEQPDASAFHVCAGLDWKRALAAHIWYGELGASEEWPVAIHAYKEGFNQPPGFGLDAHSVAAPRPWYTLTTDRHSVRLPLWVQPQVQGEFDTLFHLMALYADPSYALTQVLSPLGYAPSSADYRLAWHLYNMLARVCQVANFADGAWAADPLSKGDSIATSALADELCASFAAQLESVGLWQWAAYVLLFVYDSDARRAGLTEVLNRYLPLYATPADPEAYAFSTVLPTSTAVHHTDASTGPLAGDLAILEASGPSLPVEQFLVDTLRIPSAWLHQAHAVYSQYREQPLAAACHWVRADEPQQAHYLLLRYLAPPAVLTNQCTGLMLLLQRLEPAYPALWTTGGQLYRDYLEIMETFPALLHRMSTQTSQPGVVVTRQPLPDPFAADSSAPGDEPEDLEQALAALRVKIQTVLKALPALAFPPLPLTTVPQSPSTRAHLAYKVCRSEMAVRLTLLIQHIDAYLNSGGTLLTTDLFYPPAHTRHPLAQTPARLMATPARHRARHAGSQPSFALPTTWTRLPIPEDQRLARLHRLSYDYFNAVVKSLHA</sequence>
<evidence type="ECO:0000313" key="14">
    <source>
        <dbReference type="Proteomes" id="UP001151582"/>
    </source>
</evidence>
<keyword evidence="7" id="KW-0653">Protein transport</keyword>
<comment type="similarity">
    <text evidence="2">Belongs to the nucleoporin GLFG family.</text>
</comment>
<feature type="compositionally biased region" description="Low complexity" evidence="11">
    <location>
        <begin position="709"/>
        <end position="730"/>
    </location>
</feature>
<accession>A0A9W8B5R7</accession>